<accession>A0ABV9W1D5</accession>
<name>A0ABV9W1D5_9ACTN</name>
<evidence type="ECO:0000313" key="3">
    <source>
        <dbReference type="EMBL" id="MFC5002475.1"/>
    </source>
</evidence>
<dbReference type="EMBL" id="JBHSIU010000041">
    <property type="protein sequence ID" value="MFC5002475.1"/>
    <property type="molecule type" value="Genomic_DNA"/>
</dbReference>
<feature type="transmembrane region" description="Helical" evidence="2">
    <location>
        <begin position="12"/>
        <end position="37"/>
    </location>
</feature>
<feature type="transmembrane region" description="Helical" evidence="2">
    <location>
        <begin position="57"/>
        <end position="78"/>
    </location>
</feature>
<dbReference type="Proteomes" id="UP001595912">
    <property type="component" value="Unassembled WGS sequence"/>
</dbReference>
<protein>
    <submittedName>
        <fullName evidence="3">Pentapeptide repeat-containing protein</fullName>
    </submittedName>
</protein>
<sequence length="276" mass="29672">MSRRRGPGLWPFWAALASVIGISAAVAVTAGLLLWVGLGRPSRAGDAPLTAGELLDLTRIALVVAGGIGGVVALVVAYRRQRLHEQAEVRESRRLFNERFVAASAQLGHDAAAVRLAGVYAMAGLADDWPDQLHACVDVLCAYLRLPYEPDRAADGWKTGEREVRLSIIRIIGDHLRPSARTDWRDHNFDFTGAVFDGGDLDEAIFAGRRVSFEGARFTGGVLHLERARFLATVSFTDAQFSGGTVDLRGADFATPPVFSHPADQPPPGLLLAGQP</sequence>
<reference evidence="4" key="1">
    <citation type="journal article" date="2019" name="Int. J. Syst. Evol. Microbiol.">
        <title>The Global Catalogue of Microorganisms (GCM) 10K type strain sequencing project: providing services to taxonomists for standard genome sequencing and annotation.</title>
        <authorList>
            <consortium name="The Broad Institute Genomics Platform"/>
            <consortium name="The Broad Institute Genome Sequencing Center for Infectious Disease"/>
            <person name="Wu L."/>
            <person name="Ma J."/>
        </authorList>
    </citation>
    <scope>NUCLEOTIDE SEQUENCE [LARGE SCALE GENOMIC DNA]</scope>
    <source>
        <strain evidence="4">CGMCC 4.7152</strain>
    </source>
</reference>
<keyword evidence="2" id="KW-0472">Membrane</keyword>
<keyword evidence="2" id="KW-1133">Transmembrane helix</keyword>
<keyword evidence="2" id="KW-0812">Transmembrane</keyword>
<proteinExistence type="predicted"/>
<evidence type="ECO:0000256" key="1">
    <source>
        <dbReference type="SAM" id="MobiDB-lite"/>
    </source>
</evidence>
<evidence type="ECO:0000256" key="2">
    <source>
        <dbReference type="SAM" id="Phobius"/>
    </source>
</evidence>
<keyword evidence="4" id="KW-1185">Reference proteome</keyword>
<evidence type="ECO:0000313" key="4">
    <source>
        <dbReference type="Proteomes" id="UP001595912"/>
    </source>
</evidence>
<organism evidence="3 4">
    <name type="scientific">Dactylosporangium cerinum</name>
    <dbReference type="NCBI Taxonomy" id="1434730"/>
    <lineage>
        <taxon>Bacteria</taxon>
        <taxon>Bacillati</taxon>
        <taxon>Actinomycetota</taxon>
        <taxon>Actinomycetes</taxon>
        <taxon>Micromonosporales</taxon>
        <taxon>Micromonosporaceae</taxon>
        <taxon>Dactylosporangium</taxon>
    </lineage>
</organism>
<dbReference type="Gene3D" id="2.160.20.80">
    <property type="entry name" value="E3 ubiquitin-protein ligase SopA"/>
    <property type="match status" value="1"/>
</dbReference>
<feature type="region of interest" description="Disordered" evidence="1">
    <location>
        <begin position="257"/>
        <end position="276"/>
    </location>
</feature>
<gene>
    <name evidence="3" type="ORF">ACFPIJ_32150</name>
</gene>
<comment type="caution">
    <text evidence="3">The sequence shown here is derived from an EMBL/GenBank/DDBJ whole genome shotgun (WGS) entry which is preliminary data.</text>
</comment>
<dbReference type="RefSeq" id="WP_380120546.1">
    <property type="nucleotide sequence ID" value="NZ_JBHSIU010000041.1"/>
</dbReference>